<keyword evidence="3" id="KW-0997">Cell inner membrane</keyword>
<keyword evidence="11" id="KW-0813">Transport</keyword>
<evidence type="ECO:0000256" key="1">
    <source>
        <dbReference type="ARBA" id="ARBA00004651"/>
    </source>
</evidence>
<organism evidence="12 13">
    <name type="scientific">Deferribacter autotrophicus</name>
    <dbReference type="NCBI Taxonomy" id="500465"/>
    <lineage>
        <taxon>Bacteria</taxon>
        <taxon>Pseudomonadati</taxon>
        <taxon>Deferribacterota</taxon>
        <taxon>Deferribacteres</taxon>
        <taxon>Deferribacterales</taxon>
        <taxon>Deferribacteraceae</taxon>
        <taxon>Deferribacter</taxon>
    </lineage>
</organism>
<feature type="transmembrane region" description="Helical" evidence="11">
    <location>
        <begin position="31"/>
        <end position="52"/>
    </location>
</feature>
<evidence type="ECO:0000256" key="8">
    <source>
        <dbReference type="ARBA" id="ARBA00023303"/>
    </source>
</evidence>
<dbReference type="HAMAP" id="MF_00454">
    <property type="entry name" value="FluC"/>
    <property type="match status" value="1"/>
</dbReference>
<dbReference type="AlphaFoldDB" id="A0A5A8F4A5"/>
<feature type="transmembrane region" description="Helical" evidence="11">
    <location>
        <begin position="94"/>
        <end position="117"/>
    </location>
</feature>
<comment type="function">
    <text evidence="11">Fluoride-specific ion channel. Important for reducing fluoride concentration in the cell, thus reducing its toxicity.</text>
</comment>
<keyword evidence="11" id="KW-0915">Sodium</keyword>
<keyword evidence="6 11" id="KW-0406">Ion transport</keyword>
<evidence type="ECO:0000256" key="4">
    <source>
        <dbReference type="ARBA" id="ARBA00022692"/>
    </source>
</evidence>
<accession>A0A5A8F4A5</accession>
<comment type="activity regulation">
    <text evidence="11">Na(+) is not transported, but it plays an essential structural role and its presence is essential for fluoride channel function.</text>
</comment>
<evidence type="ECO:0000313" key="13">
    <source>
        <dbReference type="Proteomes" id="UP000322876"/>
    </source>
</evidence>
<dbReference type="Pfam" id="PF02537">
    <property type="entry name" value="CRCB"/>
    <property type="match status" value="1"/>
</dbReference>
<comment type="subcellular location">
    <subcellularLocation>
        <location evidence="1 11">Cell membrane</location>
        <topology evidence="1 11">Multi-pass membrane protein</topology>
    </subcellularLocation>
</comment>
<dbReference type="OrthoDB" id="9799631at2"/>
<evidence type="ECO:0000313" key="12">
    <source>
        <dbReference type="EMBL" id="KAA0257873.1"/>
    </source>
</evidence>
<comment type="catalytic activity">
    <reaction evidence="10">
        <text>fluoride(in) = fluoride(out)</text>
        <dbReference type="Rhea" id="RHEA:76159"/>
        <dbReference type="ChEBI" id="CHEBI:17051"/>
    </reaction>
    <physiologicalReaction direction="left-to-right" evidence="10">
        <dbReference type="Rhea" id="RHEA:76160"/>
    </physiologicalReaction>
</comment>
<keyword evidence="5 11" id="KW-1133">Transmembrane helix</keyword>
<comment type="similarity">
    <text evidence="9 11">Belongs to the fluoride channel Fluc/FEX (TC 1.A.43) family.</text>
</comment>
<gene>
    <name evidence="11 12" type="primary">crcB</name>
    <name evidence="11" type="synonym">fluC</name>
    <name evidence="12" type="ORF">FHQ18_09025</name>
</gene>
<reference evidence="12 13" key="1">
    <citation type="submission" date="2019-06" db="EMBL/GenBank/DDBJ databases">
        <title>Genomic insights into carbon and energy metabolism of Deferribacter autotrophicus revealed new metabolic traits in the phylum Deferribacteres.</title>
        <authorList>
            <person name="Slobodkin A.I."/>
            <person name="Slobodkina G.B."/>
            <person name="Allioux M."/>
            <person name="Alain K."/>
            <person name="Jebbar M."/>
            <person name="Shadrin V."/>
            <person name="Kublanov I.V."/>
            <person name="Toshchakov S.V."/>
            <person name="Bonch-Osmolovskaya E.A."/>
        </authorList>
    </citation>
    <scope>NUCLEOTIDE SEQUENCE [LARGE SCALE GENOMIC DNA]</scope>
    <source>
        <strain evidence="12 13">SL50</strain>
    </source>
</reference>
<dbReference type="PANTHER" id="PTHR28259">
    <property type="entry name" value="FLUORIDE EXPORT PROTEIN 1-RELATED"/>
    <property type="match status" value="1"/>
</dbReference>
<evidence type="ECO:0000256" key="11">
    <source>
        <dbReference type="HAMAP-Rule" id="MF_00454"/>
    </source>
</evidence>
<evidence type="ECO:0000256" key="7">
    <source>
        <dbReference type="ARBA" id="ARBA00023136"/>
    </source>
</evidence>
<evidence type="ECO:0000256" key="9">
    <source>
        <dbReference type="ARBA" id="ARBA00035120"/>
    </source>
</evidence>
<evidence type="ECO:0000256" key="3">
    <source>
        <dbReference type="ARBA" id="ARBA00022519"/>
    </source>
</evidence>
<keyword evidence="13" id="KW-1185">Reference proteome</keyword>
<dbReference type="NCBIfam" id="TIGR00494">
    <property type="entry name" value="crcB"/>
    <property type="match status" value="1"/>
</dbReference>
<keyword evidence="11" id="KW-0479">Metal-binding</keyword>
<dbReference type="GO" id="GO:0062054">
    <property type="term" value="F:fluoride channel activity"/>
    <property type="evidence" value="ECO:0007669"/>
    <property type="project" value="UniProtKB-UniRule"/>
</dbReference>
<dbReference type="PANTHER" id="PTHR28259:SF1">
    <property type="entry name" value="FLUORIDE EXPORT PROTEIN 1-RELATED"/>
    <property type="match status" value="1"/>
</dbReference>
<dbReference type="GO" id="GO:0046872">
    <property type="term" value="F:metal ion binding"/>
    <property type="evidence" value="ECO:0007669"/>
    <property type="project" value="UniProtKB-KW"/>
</dbReference>
<sequence>MKILVIGLGGFIGAILRYVFSKGFTLFLGNIIPFGTLFVNVAGSFMLGYIHTLSVERLVVGENLRFFISVGMLGAFTTFSTFSLETIHLFEDGVYILGLLYMFLNLFLSLTAAFFGIHFARI</sequence>
<evidence type="ECO:0000256" key="6">
    <source>
        <dbReference type="ARBA" id="ARBA00023065"/>
    </source>
</evidence>
<dbReference type="GO" id="GO:0140114">
    <property type="term" value="P:cellular detoxification of fluoride"/>
    <property type="evidence" value="ECO:0007669"/>
    <property type="project" value="UniProtKB-UniRule"/>
</dbReference>
<protein>
    <recommendedName>
        <fullName evidence="11">Fluoride-specific ion channel FluC</fullName>
    </recommendedName>
</protein>
<evidence type="ECO:0000256" key="10">
    <source>
        <dbReference type="ARBA" id="ARBA00035585"/>
    </source>
</evidence>
<dbReference type="InterPro" id="IPR003691">
    <property type="entry name" value="FluC"/>
</dbReference>
<evidence type="ECO:0000256" key="2">
    <source>
        <dbReference type="ARBA" id="ARBA00022475"/>
    </source>
</evidence>
<evidence type="ECO:0000256" key="5">
    <source>
        <dbReference type="ARBA" id="ARBA00022989"/>
    </source>
</evidence>
<feature type="binding site" evidence="11">
    <location>
        <position position="74"/>
    </location>
    <ligand>
        <name>Na(+)</name>
        <dbReference type="ChEBI" id="CHEBI:29101"/>
        <note>structural</note>
    </ligand>
</feature>
<keyword evidence="8 11" id="KW-0407">Ion channel</keyword>
<keyword evidence="2 11" id="KW-1003">Cell membrane</keyword>
<feature type="transmembrane region" description="Helical" evidence="11">
    <location>
        <begin position="64"/>
        <end position="82"/>
    </location>
</feature>
<dbReference type="EMBL" id="VFJB01000006">
    <property type="protein sequence ID" value="KAA0257873.1"/>
    <property type="molecule type" value="Genomic_DNA"/>
</dbReference>
<dbReference type="RefSeq" id="WP_149266846.1">
    <property type="nucleotide sequence ID" value="NZ_VFJB01000006.1"/>
</dbReference>
<dbReference type="GO" id="GO:0005886">
    <property type="term" value="C:plasma membrane"/>
    <property type="evidence" value="ECO:0007669"/>
    <property type="project" value="UniProtKB-SubCell"/>
</dbReference>
<keyword evidence="4 11" id="KW-0812">Transmembrane</keyword>
<feature type="binding site" evidence="11">
    <location>
        <position position="77"/>
    </location>
    <ligand>
        <name>Na(+)</name>
        <dbReference type="ChEBI" id="CHEBI:29101"/>
        <note>structural</note>
    </ligand>
</feature>
<name>A0A5A8F4A5_9BACT</name>
<proteinExistence type="inferred from homology"/>
<comment type="caution">
    <text evidence="12">The sequence shown here is derived from an EMBL/GenBank/DDBJ whole genome shotgun (WGS) entry which is preliminary data.</text>
</comment>
<keyword evidence="7 11" id="KW-0472">Membrane</keyword>
<dbReference type="Proteomes" id="UP000322876">
    <property type="component" value="Unassembled WGS sequence"/>
</dbReference>